<dbReference type="EMBL" id="RJKL01000001">
    <property type="protein sequence ID" value="ROP31257.1"/>
    <property type="molecule type" value="Genomic_DNA"/>
</dbReference>
<evidence type="ECO:0000313" key="5">
    <source>
        <dbReference type="EMBL" id="ROP31257.1"/>
    </source>
</evidence>
<dbReference type="Gene3D" id="2.30.38.10">
    <property type="entry name" value="Luciferase, Domain 3"/>
    <property type="match status" value="1"/>
</dbReference>
<dbReference type="NCBIfam" id="TIGR01733">
    <property type="entry name" value="AA-adenyl-dom"/>
    <property type="match status" value="1"/>
</dbReference>
<dbReference type="Pfam" id="PF00550">
    <property type="entry name" value="PP-binding"/>
    <property type="match status" value="1"/>
</dbReference>
<dbReference type="FunFam" id="3.40.50.12780:FF:000012">
    <property type="entry name" value="Non-ribosomal peptide synthetase"/>
    <property type="match status" value="1"/>
</dbReference>
<dbReference type="FunFam" id="3.40.50.980:FF:000001">
    <property type="entry name" value="Non-ribosomal peptide synthetase"/>
    <property type="match status" value="1"/>
</dbReference>
<keyword evidence="2" id="KW-0596">Phosphopantetheine</keyword>
<dbReference type="GO" id="GO:0031177">
    <property type="term" value="F:phosphopantetheine binding"/>
    <property type="evidence" value="ECO:0007669"/>
    <property type="project" value="InterPro"/>
</dbReference>
<dbReference type="GO" id="GO:0009239">
    <property type="term" value="P:enterobactin biosynthetic process"/>
    <property type="evidence" value="ECO:0007669"/>
    <property type="project" value="TreeGrafter"/>
</dbReference>
<dbReference type="InterPro" id="IPR010071">
    <property type="entry name" value="AA_adenyl_dom"/>
</dbReference>
<dbReference type="Gene3D" id="3.30.300.30">
    <property type="match status" value="1"/>
</dbReference>
<feature type="domain" description="Carrier" evidence="4">
    <location>
        <begin position="541"/>
        <end position="616"/>
    </location>
</feature>
<dbReference type="Gene3D" id="1.10.1200.10">
    <property type="entry name" value="ACP-like"/>
    <property type="match status" value="1"/>
</dbReference>
<comment type="cofactor">
    <cofactor evidence="1">
        <name>pantetheine 4'-phosphate</name>
        <dbReference type="ChEBI" id="CHEBI:47942"/>
    </cofactor>
</comment>
<proteinExistence type="predicted"/>
<keyword evidence="3" id="KW-0597">Phosphoprotein</keyword>
<dbReference type="FunFam" id="1.10.1200.10:FF:000005">
    <property type="entry name" value="Nonribosomal peptide synthetase 1"/>
    <property type="match status" value="1"/>
</dbReference>
<dbReference type="SUPFAM" id="SSF56801">
    <property type="entry name" value="Acetyl-CoA synthetase-like"/>
    <property type="match status" value="1"/>
</dbReference>
<dbReference type="PROSITE" id="PS50075">
    <property type="entry name" value="CARRIER"/>
    <property type="match status" value="1"/>
</dbReference>
<comment type="caution">
    <text evidence="5">The sequence shown here is derived from an EMBL/GenBank/DDBJ whole genome shotgun (WGS) entry which is preliminary data.</text>
</comment>
<name>A0A3N1GLW6_9ACTN</name>
<dbReference type="GO" id="GO:0047527">
    <property type="term" value="F:2,3-dihydroxybenzoate-serine ligase activity"/>
    <property type="evidence" value="ECO:0007669"/>
    <property type="project" value="TreeGrafter"/>
</dbReference>
<dbReference type="GO" id="GO:0005829">
    <property type="term" value="C:cytosol"/>
    <property type="evidence" value="ECO:0007669"/>
    <property type="project" value="TreeGrafter"/>
</dbReference>
<dbReference type="InterPro" id="IPR036736">
    <property type="entry name" value="ACP-like_sf"/>
</dbReference>
<dbReference type="Proteomes" id="UP000271683">
    <property type="component" value="Unassembled WGS sequence"/>
</dbReference>
<dbReference type="InterPro" id="IPR020845">
    <property type="entry name" value="AMP-binding_CS"/>
</dbReference>
<evidence type="ECO:0000259" key="4">
    <source>
        <dbReference type="PROSITE" id="PS50075"/>
    </source>
</evidence>
<dbReference type="InterPro" id="IPR020806">
    <property type="entry name" value="PKS_PP-bd"/>
</dbReference>
<dbReference type="AlphaFoldDB" id="A0A3N1GLW6"/>
<dbReference type="RefSeq" id="WP_071803113.1">
    <property type="nucleotide sequence ID" value="NZ_RJKL01000001.1"/>
</dbReference>
<evidence type="ECO:0000256" key="2">
    <source>
        <dbReference type="ARBA" id="ARBA00022450"/>
    </source>
</evidence>
<dbReference type="GO" id="GO:0043041">
    <property type="term" value="P:amino acid activation for nonribosomal peptide biosynthetic process"/>
    <property type="evidence" value="ECO:0007669"/>
    <property type="project" value="TreeGrafter"/>
</dbReference>
<dbReference type="PANTHER" id="PTHR45527:SF1">
    <property type="entry name" value="FATTY ACID SYNTHASE"/>
    <property type="match status" value="1"/>
</dbReference>
<dbReference type="CDD" id="cd12117">
    <property type="entry name" value="A_NRPS_Srf_like"/>
    <property type="match status" value="1"/>
</dbReference>
<dbReference type="GO" id="GO:0009366">
    <property type="term" value="C:enterobactin synthetase complex"/>
    <property type="evidence" value="ECO:0007669"/>
    <property type="project" value="TreeGrafter"/>
</dbReference>
<dbReference type="InterPro" id="IPR045851">
    <property type="entry name" value="AMP-bd_C_sf"/>
</dbReference>
<protein>
    <submittedName>
        <fullName evidence="5">Amino acid adenylation domain-containing protein</fullName>
    </submittedName>
</protein>
<dbReference type="InterPro" id="IPR009081">
    <property type="entry name" value="PP-bd_ACP"/>
</dbReference>
<dbReference type="Pfam" id="PF00501">
    <property type="entry name" value="AMP-binding"/>
    <property type="match status" value="1"/>
</dbReference>
<reference evidence="5 6" key="1">
    <citation type="submission" date="2018-11" db="EMBL/GenBank/DDBJ databases">
        <title>Sequencing the genomes of 1000 actinobacteria strains.</title>
        <authorList>
            <person name="Klenk H.-P."/>
        </authorList>
    </citation>
    <scope>NUCLEOTIDE SEQUENCE [LARGE SCALE GENOMIC DNA]</scope>
    <source>
        <strain evidence="5 6">DSM 43634</strain>
    </source>
</reference>
<dbReference type="Gene3D" id="3.40.50.980">
    <property type="match status" value="2"/>
</dbReference>
<dbReference type="PROSITE" id="PS00455">
    <property type="entry name" value="AMP_BINDING"/>
    <property type="match status" value="1"/>
</dbReference>
<sequence length="654" mass="69560">MSTTRDQLLLSGAEHERMVLAWNDTAVAYPRDGSLAALFEEQADRSPDAPALRFGDDTLSYRELDERANQLSHALAQLGVGAEARVGLCLGYGADWVVGALAAVKLAAAYVPLDPDYPVDRLAYMAEDSGVQVVLVRSTTAERLAGTAVRLVDLDEVAPAITAAPLGSPAHSAHPDHLAYIMYTSGSTGRPKGVAVTHRNVIRLVRGVDYVDFRPGDSVAQCSNISFDAATFEVWGALLNGAQLVGISRDGILDPARLGERIRGEGIDILFLTTSLGMQVARDRPAALDGLRCFVFGGEQADPHALRALLAHGAPQRTVNGYGPTETTTFAAAHECHGLGPGDTVVPIGRPLSNTTMYVLDESLEPVPAGVEGELHIGGDGVARGYVNRPGLTADRFVPDHLGGVPGRRLYRTGDRARHRPDGTVEVLGRFDRQLKVRGFRIEPGEIEDCLLRTGLVRHATVQPWHDTAGDTHLVGYVVPAEPEVTTEVVRARLSDELPDYLVPHLLVSLPALPLTANGKLDMRALPDPTGQFRDRADVSAPGTPSERMIADVWREVLGGTEVGRQDSFFELGGHSLKATQVVIRVSAAVGAQVPLRLLFDHQTLAAFAAAVDGLAAEPDRAAAAGPARPANNARGSVADLLAAFEQPNRGAAA</sequence>
<gene>
    <name evidence="5" type="ORF">EDD30_4152</name>
</gene>
<dbReference type="InterPro" id="IPR000873">
    <property type="entry name" value="AMP-dep_synth/lig_dom"/>
</dbReference>
<dbReference type="SMART" id="SM00823">
    <property type="entry name" value="PKS_PP"/>
    <property type="match status" value="1"/>
</dbReference>
<dbReference type="FunFam" id="2.30.38.10:FF:000001">
    <property type="entry name" value="Non-ribosomal peptide synthetase PvdI"/>
    <property type="match status" value="1"/>
</dbReference>
<dbReference type="PANTHER" id="PTHR45527">
    <property type="entry name" value="NONRIBOSOMAL PEPTIDE SYNTHETASE"/>
    <property type="match status" value="1"/>
</dbReference>
<accession>A0A3N1GLW6</accession>
<evidence type="ECO:0000256" key="3">
    <source>
        <dbReference type="ARBA" id="ARBA00022553"/>
    </source>
</evidence>
<dbReference type="Pfam" id="PF13193">
    <property type="entry name" value="AMP-binding_C"/>
    <property type="match status" value="1"/>
</dbReference>
<evidence type="ECO:0000313" key="6">
    <source>
        <dbReference type="Proteomes" id="UP000271683"/>
    </source>
</evidence>
<dbReference type="SUPFAM" id="SSF47336">
    <property type="entry name" value="ACP-like"/>
    <property type="match status" value="1"/>
</dbReference>
<organism evidence="5 6">
    <name type="scientific">Couchioplanes caeruleus</name>
    <dbReference type="NCBI Taxonomy" id="56438"/>
    <lineage>
        <taxon>Bacteria</taxon>
        <taxon>Bacillati</taxon>
        <taxon>Actinomycetota</taxon>
        <taxon>Actinomycetes</taxon>
        <taxon>Micromonosporales</taxon>
        <taxon>Micromonosporaceae</taxon>
        <taxon>Couchioplanes</taxon>
    </lineage>
</organism>
<dbReference type="InterPro" id="IPR025110">
    <property type="entry name" value="AMP-bd_C"/>
</dbReference>
<evidence type="ECO:0000256" key="1">
    <source>
        <dbReference type="ARBA" id="ARBA00001957"/>
    </source>
</evidence>